<dbReference type="KEGG" id="hsn:DV733_07080"/>
<dbReference type="STRING" id="1457250.GCA_000755225_00066"/>
<evidence type="ECO:0008006" key="4">
    <source>
        <dbReference type="Google" id="ProtNLM"/>
    </source>
</evidence>
<evidence type="ECO:0000313" key="3">
    <source>
        <dbReference type="Proteomes" id="UP000296706"/>
    </source>
</evidence>
<dbReference type="OrthoDB" id="155947at2157"/>
<keyword evidence="3" id="KW-1185">Reference proteome</keyword>
<name>A0A4D6HB31_9EURY</name>
<dbReference type="GeneID" id="39847615"/>
<dbReference type="AlphaFoldDB" id="A0A4D6HB31"/>
<dbReference type="RefSeq" id="WP_049995427.1">
    <property type="nucleotide sequence ID" value="NZ_CP031310.1"/>
</dbReference>
<gene>
    <name evidence="2" type="ORF">DV733_07080</name>
</gene>
<accession>A0A4D6HB31</accession>
<feature type="compositionally biased region" description="Low complexity" evidence="1">
    <location>
        <begin position="322"/>
        <end position="332"/>
    </location>
</feature>
<proteinExistence type="predicted"/>
<reference evidence="2 3" key="1">
    <citation type="journal article" date="2019" name="Nat. Commun.">
        <title>A new type of DNA phosphorothioation-based antiviral system in archaea.</title>
        <authorList>
            <person name="Xiong L."/>
            <person name="Liu S."/>
            <person name="Chen S."/>
            <person name="Xiao Y."/>
            <person name="Zhu B."/>
            <person name="Gao Y."/>
            <person name="Zhang Y."/>
            <person name="Chen B."/>
            <person name="Luo J."/>
            <person name="Deng Z."/>
            <person name="Chen X."/>
            <person name="Wang L."/>
            <person name="Chen S."/>
        </authorList>
    </citation>
    <scope>NUCLEOTIDE SEQUENCE [LARGE SCALE GENOMIC DNA]</scope>
    <source>
        <strain evidence="2 3">CBA1105</strain>
    </source>
</reference>
<evidence type="ECO:0000256" key="1">
    <source>
        <dbReference type="SAM" id="MobiDB-lite"/>
    </source>
</evidence>
<sequence>MYDQLADLSLTVDDWTLTGFERDTTSGFVRASTVIELQGAGETGRGEDVTYETEDHEILQREELELPTGEFTLDGFSTALEDVDLFAEPPDREVFRNYRRWGVESAALDLALKQNDTNLGAALGRTYDPVRFVVSTRLGEPPTTDRVDELLEYDSGIEFKLDPTPEWTDDLVADLASRDRVRILDLKGQYEGTEVDQEADPDLYERVVEGFPEAVVEDPKLTDETEAILAGHEDRVSWDAPIHSRADIEALPFEPEWCNIKPSRFGTVESLLDAIEFCENRGITMYGGGQFELSVGREHIQALAALFYPDTPNDVAPGGYNDPDLSEGLPSSPLGPPSDPRGFC</sequence>
<dbReference type="Gene3D" id="3.20.20.120">
    <property type="entry name" value="Enolase-like C-terminal domain"/>
    <property type="match status" value="1"/>
</dbReference>
<dbReference type="EMBL" id="CP031310">
    <property type="protein sequence ID" value="QCC51020.1"/>
    <property type="molecule type" value="Genomic_DNA"/>
</dbReference>
<protein>
    <recommendedName>
        <fullName evidence="4">Enolase</fullName>
    </recommendedName>
</protein>
<dbReference type="Proteomes" id="UP000296706">
    <property type="component" value="Chromosome"/>
</dbReference>
<feature type="compositionally biased region" description="Pro residues" evidence="1">
    <location>
        <begin position="333"/>
        <end position="344"/>
    </location>
</feature>
<dbReference type="SUPFAM" id="SSF51604">
    <property type="entry name" value="Enolase C-terminal domain-like"/>
    <property type="match status" value="1"/>
</dbReference>
<dbReference type="InterPro" id="IPR029017">
    <property type="entry name" value="Enolase-like_N"/>
</dbReference>
<organism evidence="2 3">
    <name type="scientific">Halapricum salinum</name>
    <dbReference type="NCBI Taxonomy" id="1457250"/>
    <lineage>
        <taxon>Archaea</taxon>
        <taxon>Methanobacteriati</taxon>
        <taxon>Methanobacteriota</taxon>
        <taxon>Stenosarchaea group</taxon>
        <taxon>Halobacteria</taxon>
        <taxon>Halobacteriales</taxon>
        <taxon>Haloarculaceae</taxon>
        <taxon>Halapricum</taxon>
    </lineage>
</organism>
<evidence type="ECO:0000313" key="2">
    <source>
        <dbReference type="EMBL" id="QCC51020.1"/>
    </source>
</evidence>
<dbReference type="Gene3D" id="3.30.390.10">
    <property type="entry name" value="Enolase-like, N-terminal domain"/>
    <property type="match status" value="1"/>
</dbReference>
<feature type="region of interest" description="Disordered" evidence="1">
    <location>
        <begin position="315"/>
        <end position="344"/>
    </location>
</feature>
<dbReference type="InterPro" id="IPR036849">
    <property type="entry name" value="Enolase-like_C_sf"/>
</dbReference>